<accession>A0A0G1BP19</accession>
<dbReference type="Proteomes" id="UP000034320">
    <property type="component" value="Unassembled WGS sequence"/>
</dbReference>
<protein>
    <submittedName>
        <fullName evidence="1">Uncharacterized protein</fullName>
    </submittedName>
</protein>
<organism evidence="1 2">
    <name type="scientific">Candidatus Gottesmanbacteria bacterium GW2011_GWA2_42_18</name>
    <dbReference type="NCBI Taxonomy" id="1618442"/>
    <lineage>
        <taxon>Bacteria</taxon>
        <taxon>Candidatus Gottesmaniibacteriota</taxon>
    </lineage>
</organism>
<dbReference type="EMBL" id="LCDD01000001">
    <property type="protein sequence ID" value="KKS48031.1"/>
    <property type="molecule type" value="Genomic_DNA"/>
</dbReference>
<comment type="caution">
    <text evidence="1">The sequence shown here is derived from an EMBL/GenBank/DDBJ whole genome shotgun (WGS) entry which is preliminary data.</text>
</comment>
<reference evidence="1 2" key="1">
    <citation type="journal article" date="2015" name="Nature">
        <title>rRNA introns, odd ribosomes, and small enigmatic genomes across a large radiation of phyla.</title>
        <authorList>
            <person name="Brown C.T."/>
            <person name="Hug L.A."/>
            <person name="Thomas B.C."/>
            <person name="Sharon I."/>
            <person name="Castelle C.J."/>
            <person name="Singh A."/>
            <person name="Wilkins M.J."/>
            <person name="Williams K.H."/>
            <person name="Banfield J.F."/>
        </authorList>
    </citation>
    <scope>NUCLEOTIDE SEQUENCE [LARGE SCALE GENOMIC DNA]</scope>
</reference>
<gene>
    <name evidence="1" type="ORF">UV09_C0001G0063</name>
</gene>
<proteinExistence type="predicted"/>
<sequence>MPKNTLFFIIFLIVVASLLFGINIGKNLGVKQYLSLNLPTPTPITRQPSPTQTLTPTPTQTVISGDKISVGANQSVYTDRACGFTLTFASTFLNQQTVNGTSTIITDPNDPSSGIVATCQEEIPKPPLLPNRIKDIVIDSVEGKLYHDVSSKDGSPRDEVIVRHPSKNWDIIVAGFGTTFDEAVTSFKFIR</sequence>
<evidence type="ECO:0000313" key="2">
    <source>
        <dbReference type="Proteomes" id="UP000034320"/>
    </source>
</evidence>
<evidence type="ECO:0000313" key="1">
    <source>
        <dbReference type="EMBL" id="KKS48031.1"/>
    </source>
</evidence>
<dbReference type="AlphaFoldDB" id="A0A0G1BP19"/>
<name>A0A0G1BP19_9BACT</name>